<evidence type="ECO:0000313" key="3">
    <source>
        <dbReference type="Proteomes" id="UP000012073"/>
    </source>
</evidence>
<reference evidence="3" key="1">
    <citation type="journal article" date="2013" name="Proc. Natl. Acad. Sci. U.S.A.">
        <title>Genome structure and metabolic features in the red seaweed Chondrus crispus shed light on evolution of the Archaeplastida.</title>
        <authorList>
            <person name="Collen J."/>
            <person name="Porcel B."/>
            <person name="Carre W."/>
            <person name="Ball S.G."/>
            <person name="Chaparro C."/>
            <person name="Tonon T."/>
            <person name="Barbeyron T."/>
            <person name="Michel G."/>
            <person name="Noel B."/>
            <person name="Valentin K."/>
            <person name="Elias M."/>
            <person name="Artiguenave F."/>
            <person name="Arun A."/>
            <person name="Aury J.M."/>
            <person name="Barbosa-Neto J.F."/>
            <person name="Bothwell J.H."/>
            <person name="Bouget F.Y."/>
            <person name="Brillet L."/>
            <person name="Cabello-Hurtado F."/>
            <person name="Capella-Gutierrez S."/>
            <person name="Charrier B."/>
            <person name="Cladiere L."/>
            <person name="Cock J.M."/>
            <person name="Coelho S.M."/>
            <person name="Colleoni C."/>
            <person name="Czjzek M."/>
            <person name="Da Silva C."/>
            <person name="Delage L."/>
            <person name="Denoeud F."/>
            <person name="Deschamps P."/>
            <person name="Dittami S.M."/>
            <person name="Gabaldon T."/>
            <person name="Gachon C.M."/>
            <person name="Groisillier A."/>
            <person name="Herve C."/>
            <person name="Jabbari K."/>
            <person name="Katinka M."/>
            <person name="Kloareg B."/>
            <person name="Kowalczyk N."/>
            <person name="Labadie K."/>
            <person name="Leblanc C."/>
            <person name="Lopez P.J."/>
            <person name="McLachlan D.H."/>
            <person name="Meslet-Cladiere L."/>
            <person name="Moustafa A."/>
            <person name="Nehr Z."/>
            <person name="Nyvall Collen P."/>
            <person name="Panaud O."/>
            <person name="Partensky F."/>
            <person name="Poulain J."/>
            <person name="Rensing S.A."/>
            <person name="Rousvoal S."/>
            <person name="Samson G."/>
            <person name="Symeonidi A."/>
            <person name="Weissenbach J."/>
            <person name="Zambounis A."/>
            <person name="Wincker P."/>
            <person name="Boyen C."/>
        </authorList>
    </citation>
    <scope>NUCLEOTIDE SEQUENCE [LARGE SCALE GENOMIC DNA]</scope>
    <source>
        <strain evidence="3">cv. Stackhouse</strain>
    </source>
</reference>
<evidence type="ECO:0000256" key="1">
    <source>
        <dbReference type="SAM" id="MobiDB-lite"/>
    </source>
</evidence>
<dbReference type="KEGG" id="ccp:CHC_T00005134001"/>
<dbReference type="Proteomes" id="UP000012073">
    <property type="component" value="Unassembled WGS sequence"/>
</dbReference>
<feature type="region of interest" description="Disordered" evidence="1">
    <location>
        <begin position="60"/>
        <end position="135"/>
    </location>
</feature>
<dbReference type="Gramene" id="CDF37176">
    <property type="protein sequence ID" value="CDF37176"/>
    <property type="gene ID" value="CHC_T00005134001"/>
</dbReference>
<gene>
    <name evidence="2" type="ORF">CHC_T00005134001</name>
</gene>
<feature type="compositionally biased region" description="Basic and acidic residues" evidence="1">
    <location>
        <begin position="87"/>
        <end position="99"/>
    </location>
</feature>
<proteinExistence type="predicted"/>
<dbReference type="EMBL" id="HG001818">
    <property type="protein sequence ID" value="CDF37176.1"/>
    <property type="molecule type" value="Genomic_DNA"/>
</dbReference>
<keyword evidence="3" id="KW-1185">Reference proteome</keyword>
<name>R7QI77_CHOCR</name>
<organism evidence="2 3">
    <name type="scientific">Chondrus crispus</name>
    <name type="common">Carrageen Irish moss</name>
    <name type="synonym">Polymorpha crispa</name>
    <dbReference type="NCBI Taxonomy" id="2769"/>
    <lineage>
        <taxon>Eukaryota</taxon>
        <taxon>Rhodophyta</taxon>
        <taxon>Florideophyceae</taxon>
        <taxon>Rhodymeniophycidae</taxon>
        <taxon>Gigartinales</taxon>
        <taxon>Gigartinaceae</taxon>
        <taxon>Chondrus</taxon>
    </lineage>
</organism>
<dbReference type="RefSeq" id="XP_005716995.1">
    <property type="nucleotide sequence ID" value="XM_005716938.1"/>
</dbReference>
<accession>R7QI77</accession>
<dbReference type="AlphaFoldDB" id="R7QI77"/>
<dbReference type="GeneID" id="17324697"/>
<evidence type="ECO:0000313" key="2">
    <source>
        <dbReference type="EMBL" id="CDF37176.1"/>
    </source>
</evidence>
<sequence>MLQIYGARGCWRSRHKIDGGLAIGVNGRRSAVADGRQGAVDCLQRRVPMLLSGATAHFFADSDLGSGSQTADETKERTLGSDSQGLRPREQNRTTEHRGTVRAAPQQREESWRTIRTPVTQSRKLDGAPADKGSA</sequence>
<protein>
    <submittedName>
        <fullName evidence="2">Uncharacterized protein</fullName>
    </submittedName>
</protein>